<dbReference type="AlphaFoldDB" id="A0AAV2QJV6"/>
<gene>
    <name evidence="2" type="ORF">MNOR_LOCUS13028</name>
</gene>
<dbReference type="Proteomes" id="UP001497623">
    <property type="component" value="Unassembled WGS sequence"/>
</dbReference>
<name>A0AAV2QJV6_MEGNR</name>
<feature type="non-terminal residue" evidence="2">
    <location>
        <position position="1"/>
    </location>
</feature>
<evidence type="ECO:0000313" key="2">
    <source>
        <dbReference type="EMBL" id="CAL4086528.1"/>
    </source>
</evidence>
<dbReference type="InterPro" id="IPR004119">
    <property type="entry name" value="EcKL"/>
</dbReference>
<reference evidence="2 3" key="1">
    <citation type="submission" date="2024-05" db="EMBL/GenBank/DDBJ databases">
        <authorList>
            <person name="Wallberg A."/>
        </authorList>
    </citation>
    <scope>NUCLEOTIDE SEQUENCE [LARGE SCALE GENOMIC DNA]</scope>
</reference>
<evidence type="ECO:0000313" key="3">
    <source>
        <dbReference type="Proteomes" id="UP001497623"/>
    </source>
</evidence>
<dbReference type="InterPro" id="IPR011009">
    <property type="entry name" value="Kinase-like_dom_sf"/>
</dbReference>
<dbReference type="EMBL" id="CAXKWB010007314">
    <property type="protein sequence ID" value="CAL4086528.1"/>
    <property type="molecule type" value="Genomic_DNA"/>
</dbReference>
<organism evidence="2 3">
    <name type="scientific">Meganyctiphanes norvegica</name>
    <name type="common">Northern krill</name>
    <name type="synonym">Thysanopoda norvegica</name>
    <dbReference type="NCBI Taxonomy" id="48144"/>
    <lineage>
        <taxon>Eukaryota</taxon>
        <taxon>Metazoa</taxon>
        <taxon>Ecdysozoa</taxon>
        <taxon>Arthropoda</taxon>
        <taxon>Crustacea</taxon>
        <taxon>Multicrustacea</taxon>
        <taxon>Malacostraca</taxon>
        <taxon>Eumalacostraca</taxon>
        <taxon>Eucarida</taxon>
        <taxon>Euphausiacea</taxon>
        <taxon>Euphausiidae</taxon>
        <taxon>Meganyctiphanes</taxon>
    </lineage>
</organism>
<dbReference type="PANTHER" id="PTHR11012">
    <property type="entry name" value="PROTEIN KINASE-LIKE DOMAIN-CONTAINING"/>
    <property type="match status" value="1"/>
</dbReference>
<proteinExistence type="predicted"/>
<dbReference type="PANTHER" id="PTHR11012:SF56">
    <property type="entry name" value="CHK KINASE-LIKE DOMAIN-CONTAINING PROTEIN-RELATED"/>
    <property type="match status" value="1"/>
</dbReference>
<protein>
    <recommendedName>
        <fullName evidence="1">CHK kinase-like domain-containing protein</fullName>
    </recommendedName>
</protein>
<dbReference type="SUPFAM" id="SSF56112">
    <property type="entry name" value="Protein kinase-like (PK-like)"/>
    <property type="match status" value="1"/>
</dbReference>
<dbReference type="Pfam" id="PF02958">
    <property type="entry name" value="EcKL"/>
    <property type="match status" value="1"/>
</dbReference>
<sequence length="411" mass="47635">HKATFLLKDFFIYEALWEDKGKDAQLISWQEKPFTKKGDNFSSYVTSILVNFTQGGVDDQVSYVAKMNPCRGNIGIFNADEEAQLFIKEGKFYLELLKDLNKLLIEHGEERLRFPKCFFANYEKEKQVIIFEDVRTRGFKMSDRMTSMDTKHASLVLKEMGRLHSASVLMKGKYSVDNLLTKYECLKENRTKEHTDLVLGRSFAKGADILAQMNGYDKGIKWVNENKDKLFDIITKSFACLPSFQVVCHGDCWTNNLLFRYDSNDNPVEVILLDVQVCRFASLGSDLNHFMFNSIDADTRKTSINMLFSEYYTSFCKVLQASNEAIPFTLTELTKEYKDKHLYGLVFGTIMIPHMLMSSHDSPDLEKVSKEKIDEIIKKFVQKMFEDVKTNPLWKSRYFGMYDEMIENGVI</sequence>
<dbReference type="Gene3D" id="3.90.1200.10">
    <property type="match status" value="1"/>
</dbReference>
<dbReference type="InterPro" id="IPR015897">
    <property type="entry name" value="CHK_kinase-like"/>
</dbReference>
<evidence type="ECO:0000259" key="1">
    <source>
        <dbReference type="SMART" id="SM00587"/>
    </source>
</evidence>
<dbReference type="SMART" id="SM00587">
    <property type="entry name" value="CHK"/>
    <property type="match status" value="1"/>
</dbReference>
<feature type="domain" description="CHK kinase-like" evidence="1">
    <location>
        <begin position="129"/>
        <end position="321"/>
    </location>
</feature>
<comment type="caution">
    <text evidence="2">The sequence shown here is derived from an EMBL/GenBank/DDBJ whole genome shotgun (WGS) entry which is preliminary data.</text>
</comment>
<accession>A0AAV2QJV6</accession>
<keyword evidence="3" id="KW-1185">Reference proteome</keyword>